<dbReference type="EMBL" id="CP003557">
    <property type="protein sequence ID" value="AFN73499.1"/>
    <property type="molecule type" value="Genomic_DNA"/>
</dbReference>
<dbReference type="AlphaFoldDB" id="I6ZNC8"/>
<sequence>MYKKYFIALFMSASFIYAQVSNYITDVRISQAIENSPVNITANLASSDNISSMEIAYRQFGKNEFNIREMEIKGNSAYADIDGESVQSPYIEYYIIIYLKDGSTETYPEGALDGTPPLQVTVQAQSEKDKDILVLSPAPGEKLTPENFLVSLSFMKASDKIDIKKTKLFLNNEDVTSNALVAGDLIILGSANIELKPGYYTLKAEIYDNEGNIYHTIVRNIQVISSERMAQLENQFKYRGNIRAETRAENISESSAQYSNVNATINASYGVLNVDGKLYVTSEEKSYLQPYNRFSLKIEGGEIFELHLGDTYPVFPSLILNGKRVRGISGEINLGIFNIQTSFGEITRGVEGKLIETYQKENAPLGSNVILIDELKYGNSYGRVELGTFKREIFSIRPSFGRGENFQLGFSYLHGKDDPGSIEFGTRPKENAVFGADLMFALDNKNITFNSQVAFSMSNNDISAGEIDDARIDSVFGPGKSIDVDPDQIRTIRDILGNFITVNEYIGPLNPQEFASLAAGTNLSINYFYNTLKASYIYRGNDFQSFGQNYLRTDIRGFNISDRLRLLDNQLFLSLSLEKLEDNLQNTKIATTNFDNISTSISYFPRINFPRITLSYNLYKKNNGIDVYDTLYNRYMINDKTNRISLGVSYNFDLYVRNSVSFTIVNQKREDETLFNNDLTYNSISFSVNSFWSRNLTSLIQILFNSTELQNATYDYVSFLGRVKYKMLEDRLQLAFSYNPSFGDYKRHYVELLADYNLIANLFVGLQARFFHYPGKYTNSITGLSARFSF</sequence>
<name>I6ZNC8_MELRP</name>
<dbReference type="HOGENOM" id="CLU_355197_0_0_10"/>
<gene>
    <name evidence="2" type="ordered locus">MROS_0255</name>
</gene>
<accession>I6ZNC8</accession>
<evidence type="ECO:0000313" key="3">
    <source>
        <dbReference type="Proteomes" id="UP000009011"/>
    </source>
</evidence>
<reference evidence="2 3" key="1">
    <citation type="journal article" date="2013" name="PLoS ONE">
        <title>Genomic analysis of Melioribacter roseus, facultatively anaerobic organotrophic bacterium representing a novel deep lineage within Bacteriodetes/Chlorobi group.</title>
        <authorList>
            <person name="Kadnikov V.V."/>
            <person name="Mardanov A.V."/>
            <person name="Podosokorskaya O.A."/>
            <person name="Gavrilov S.N."/>
            <person name="Kublanov I.V."/>
            <person name="Beletsky A.V."/>
            <person name="Bonch-Osmolovskaya E.A."/>
            <person name="Ravin N.V."/>
        </authorList>
    </citation>
    <scope>NUCLEOTIDE SEQUENCE [LARGE SCALE GENOMIC DNA]</scope>
    <source>
        <strain evidence="3">JCM 17771 / P3M-2</strain>
    </source>
</reference>
<dbReference type="Proteomes" id="UP000009011">
    <property type="component" value="Chromosome"/>
</dbReference>
<dbReference type="eggNOG" id="ENOG5032WAR">
    <property type="taxonomic scope" value="Bacteria"/>
</dbReference>
<evidence type="ECO:0000256" key="1">
    <source>
        <dbReference type="SAM" id="SignalP"/>
    </source>
</evidence>
<dbReference type="PATRIC" id="fig|1191523.3.peg.261"/>
<dbReference type="KEGG" id="mro:MROS_0255"/>
<dbReference type="STRING" id="1191523.MROS_0255"/>
<keyword evidence="3" id="KW-1185">Reference proteome</keyword>
<feature type="chain" id="PRO_5003707348" evidence="1">
    <location>
        <begin position="19"/>
        <end position="790"/>
    </location>
</feature>
<organism evidence="2 3">
    <name type="scientific">Melioribacter roseus (strain DSM 23840 / JCM 17771 / VKM B-2668 / P3M-2)</name>
    <dbReference type="NCBI Taxonomy" id="1191523"/>
    <lineage>
        <taxon>Bacteria</taxon>
        <taxon>Pseudomonadati</taxon>
        <taxon>Ignavibacteriota</taxon>
        <taxon>Ignavibacteria</taxon>
        <taxon>Ignavibacteriales</taxon>
        <taxon>Melioribacteraceae</taxon>
        <taxon>Melioribacter</taxon>
    </lineage>
</organism>
<proteinExistence type="predicted"/>
<keyword evidence="1" id="KW-0732">Signal</keyword>
<feature type="signal peptide" evidence="1">
    <location>
        <begin position="1"/>
        <end position="18"/>
    </location>
</feature>
<evidence type="ECO:0000313" key="2">
    <source>
        <dbReference type="EMBL" id="AFN73499.1"/>
    </source>
</evidence>
<protein>
    <submittedName>
        <fullName evidence="2">Uncharacterized protein</fullName>
    </submittedName>
</protein>